<reference evidence="14 15" key="1">
    <citation type="submission" date="2019-11" db="EMBL/GenBank/DDBJ databases">
        <authorList>
            <person name="Lang L."/>
        </authorList>
    </citation>
    <scope>NUCLEOTIDE SEQUENCE [LARGE SCALE GENOMIC DNA]</scope>
    <source>
        <strain evidence="14 15">YIM 132242</strain>
    </source>
</reference>
<keyword evidence="10" id="KW-0067">ATP-binding</keyword>
<dbReference type="InterPro" id="IPR014729">
    <property type="entry name" value="Rossmann-like_a/b/a_fold"/>
</dbReference>
<dbReference type="EMBL" id="WMBT01000010">
    <property type="protein sequence ID" value="MTE01556.1"/>
    <property type="molecule type" value="Genomic_DNA"/>
</dbReference>
<evidence type="ECO:0000256" key="7">
    <source>
        <dbReference type="ARBA" id="ARBA00022695"/>
    </source>
</evidence>
<dbReference type="UniPathway" id="UPA00277">
    <property type="reaction ID" value="UER00407"/>
</dbReference>
<dbReference type="CDD" id="cd02064">
    <property type="entry name" value="FAD_synthetase_N"/>
    <property type="match status" value="1"/>
</dbReference>
<keyword evidence="15" id="KW-1185">Reference proteome</keyword>
<comment type="caution">
    <text evidence="14">The sequence shown here is derived from an EMBL/GenBank/DDBJ whole genome shotgun (WGS) entry which is preliminary data.</text>
</comment>
<keyword evidence="6 14" id="KW-0808">Transferase</keyword>
<dbReference type="Proteomes" id="UP000481417">
    <property type="component" value="Unassembled WGS sequence"/>
</dbReference>
<dbReference type="AlphaFoldDB" id="A0A6L6HQU9"/>
<dbReference type="InterPro" id="IPR015864">
    <property type="entry name" value="FAD_synthase"/>
</dbReference>
<evidence type="ECO:0000313" key="15">
    <source>
        <dbReference type="Proteomes" id="UP000481417"/>
    </source>
</evidence>
<protein>
    <recommendedName>
        <fullName evidence="3">FAD synthase</fullName>
        <ecNumber evidence="3">2.7.7.2</ecNumber>
    </recommendedName>
</protein>
<dbReference type="GO" id="GO:0008531">
    <property type="term" value="F:riboflavin kinase activity"/>
    <property type="evidence" value="ECO:0007669"/>
    <property type="project" value="TreeGrafter"/>
</dbReference>
<dbReference type="PANTHER" id="PTHR22749">
    <property type="entry name" value="RIBOFLAVIN KINASE/FMN ADENYLYLTRANSFERASE"/>
    <property type="match status" value="1"/>
</dbReference>
<evidence type="ECO:0000256" key="8">
    <source>
        <dbReference type="ARBA" id="ARBA00022741"/>
    </source>
</evidence>
<feature type="region of interest" description="Disordered" evidence="12">
    <location>
        <begin position="1"/>
        <end position="20"/>
    </location>
</feature>
<dbReference type="Gene3D" id="3.40.50.620">
    <property type="entry name" value="HUPs"/>
    <property type="match status" value="1"/>
</dbReference>
<keyword evidence="9" id="KW-0274">FAD</keyword>
<dbReference type="GO" id="GO:0005524">
    <property type="term" value="F:ATP binding"/>
    <property type="evidence" value="ECO:0007669"/>
    <property type="project" value="UniProtKB-KW"/>
</dbReference>
<dbReference type="GO" id="GO:0009398">
    <property type="term" value="P:FMN biosynthetic process"/>
    <property type="evidence" value="ECO:0007669"/>
    <property type="project" value="TreeGrafter"/>
</dbReference>
<keyword evidence="5" id="KW-0288">FMN</keyword>
<evidence type="ECO:0000259" key="13">
    <source>
        <dbReference type="Pfam" id="PF06574"/>
    </source>
</evidence>
<evidence type="ECO:0000256" key="6">
    <source>
        <dbReference type="ARBA" id="ARBA00022679"/>
    </source>
</evidence>
<comment type="similarity">
    <text evidence="2">Belongs to the RibF family.</text>
</comment>
<keyword evidence="14" id="KW-0418">Kinase</keyword>
<organism evidence="14 15">
    <name type="scientific">Paracoccus lichenicola</name>
    <dbReference type="NCBI Taxonomy" id="2665644"/>
    <lineage>
        <taxon>Bacteria</taxon>
        <taxon>Pseudomonadati</taxon>
        <taxon>Pseudomonadota</taxon>
        <taxon>Alphaproteobacteria</taxon>
        <taxon>Rhodobacterales</taxon>
        <taxon>Paracoccaceae</taxon>
        <taxon>Paracoccus</taxon>
    </lineage>
</organism>
<dbReference type="GO" id="GO:0009231">
    <property type="term" value="P:riboflavin biosynthetic process"/>
    <property type="evidence" value="ECO:0007669"/>
    <property type="project" value="InterPro"/>
</dbReference>
<dbReference type="GO" id="GO:0006747">
    <property type="term" value="P:FAD biosynthetic process"/>
    <property type="evidence" value="ECO:0007669"/>
    <property type="project" value="UniProtKB-UniPathway"/>
</dbReference>
<evidence type="ECO:0000256" key="3">
    <source>
        <dbReference type="ARBA" id="ARBA00012393"/>
    </source>
</evidence>
<evidence type="ECO:0000256" key="11">
    <source>
        <dbReference type="ARBA" id="ARBA00049494"/>
    </source>
</evidence>
<evidence type="ECO:0000256" key="5">
    <source>
        <dbReference type="ARBA" id="ARBA00022643"/>
    </source>
</evidence>
<evidence type="ECO:0000256" key="1">
    <source>
        <dbReference type="ARBA" id="ARBA00004726"/>
    </source>
</evidence>
<feature type="domain" description="FAD synthetase" evidence="13">
    <location>
        <begin position="43"/>
        <end position="196"/>
    </location>
</feature>
<dbReference type="SUPFAM" id="SSF52374">
    <property type="entry name" value="Nucleotidylyl transferase"/>
    <property type="match status" value="1"/>
</dbReference>
<comment type="catalytic activity">
    <reaction evidence="11">
        <text>FMN + ATP + H(+) = FAD + diphosphate</text>
        <dbReference type="Rhea" id="RHEA:17237"/>
        <dbReference type="ChEBI" id="CHEBI:15378"/>
        <dbReference type="ChEBI" id="CHEBI:30616"/>
        <dbReference type="ChEBI" id="CHEBI:33019"/>
        <dbReference type="ChEBI" id="CHEBI:57692"/>
        <dbReference type="ChEBI" id="CHEBI:58210"/>
        <dbReference type="EC" id="2.7.7.2"/>
    </reaction>
</comment>
<keyword evidence="8" id="KW-0547">Nucleotide-binding</keyword>
<evidence type="ECO:0000256" key="4">
    <source>
        <dbReference type="ARBA" id="ARBA00022630"/>
    </source>
</evidence>
<accession>A0A6L6HQU9</accession>
<evidence type="ECO:0000256" key="10">
    <source>
        <dbReference type="ARBA" id="ARBA00022840"/>
    </source>
</evidence>
<dbReference type="GO" id="GO:0003919">
    <property type="term" value="F:FMN adenylyltransferase activity"/>
    <property type="evidence" value="ECO:0007669"/>
    <property type="project" value="UniProtKB-EC"/>
</dbReference>
<gene>
    <name evidence="14" type="ORF">GIY56_14810</name>
</gene>
<sequence length="283" mass="30251">MLVSVPSPKPTPGSLRFDPAPGVAASSARLPHLHDDAAPLPARLRGSVMLLGNFDGLHRGHRALLARASLVAAAQGRPLSIMACEPHPRRFFAPGLAPFRLSCGGARYAALAEAGLSLIWTPRFDREFAALPPRDFIERFLVAGLAVAHVVVGEDFRFGAGRAGDTGLLRLQGRRWGFGVDVIKDVVRDGDRISSSLIRRSVEAGETARAVDLIGGSWRIPIFCAGLECYHVHDEQILPPPGTYEISASCRRGGNLGRHRIGIRADRHLTGALPASASSVVFG</sequence>
<dbReference type="EC" id="2.7.7.2" evidence="3"/>
<evidence type="ECO:0000256" key="2">
    <source>
        <dbReference type="ARBA" id="ARBA00010214"/>
    </source>
</evidence>
<dbReference type="PANTHER" id="PTHR22749:SF6">
    <property type="entry name" value="RIBOFLAVIN KINASE"/>
    <property type="match status" value="1"/>
</dbReference>
<evidence type="ECO:0000256" key="12">
    <source>
        <dbReference type="SAM" id="MobiDB-lite"/>
    </source>
</evidence>
<dbReference type="Pfam" id="PF06574">
    <property type="entry name" value="FAD_syn"/>
    <property type="match status" value="1"/>
</dbReference>
<evidence type="ECO:0000313" key="14">
    <source>
        <dbReference type="EMBL" id="MTE01556.1"/>
    </source>
</evidence>
<dbReference type="InterPro" id="IPR023468">
    <property type="entry name" value="Riboflavin_kinase"/>
</dbReference>
<keyword evidence="7 14" id="KW-0548">Nucleotidyltransferase</keyword>
<evidence type="ECO:0000256" key="9">
    <source>
        <dbReference type="ARBA" id="ARBA00022827"/>
    </source>
</evidence>
<proteinExistence type="inferred from homology"/>
<keyword evidence="4" id="KW-0285">Flavoprotein</keyword>
<name>A0A6L6HQU9_9RHOB</name>
<comment type="pathway">
    <text evidence="1">Cofactor biosynthesis; FAD biosynthesis; FAD from FMN: step 1/1.</text>
</comment>